<reference evidence="1" key="2">
    <citation type="submission" date="2020-07" db="EMBL/GenBank/DDBJ databases">
        <authorList>
            <person name="Vera ALvarez R."/>
            <person name="Arias-Moreno D.M."/>
            <person name="Jimenez-Jacinto V."/>
            <person name="Jimenez-Bremont J.F."/>
            <person name="Swaminathan K."/>
            <person name="Moose S.P."/>
            <person name="Guerrero-Gonzalez M.L."/>
            <person name="Marino-Ramirez L."/>
            <person name="Landsman D."/>
            <person name="Rodriguez-Kessler M."/>
            <person name="Delgado-Sanchez P."/>
        </authorList>
    </citation>
    <scope>NUCLEOTIDE SEQUENCE</scope>
    <source>
        <tissue evidence="1">Cladode</tissue>
    </source>
</reference>
<dbReference type="AlphaFoldDB" id="A0A7C8ZT34"/>
<evidence type="ECO:0000313" key="1">
    <source>
        <dbReference type="EMBL" id="MBA4651038.1"/>
    </source>
</evidence>
<proteinExistence type="predicted"/>
<accession>A0A7C8ZT34</accession>
<organism evidence="1">
    <name type="scientific">Opuntia streptacantha</name>
    <name type="common">Prickly pear cactus</name>
    <name type="synonym">Opuntia cardona</name>
    <dbReference type="NCBI Taxonomy" id="393608"/>
    <lineage>
        <taxon>Eukaryota</taxon>
        <taxon>Viridiplantae</taxon>
        <taxon>Streptophyta</taxon>
        <taxon>Embryophyta</taxon>
        <taxon>Tracheophyta</taxon>
        <taxon>Spermatophyta</taxon>
        <taxon>Magnoliopsida</taxon>
        <taxon>eudicotyledons</taxon>
        <taxon>Gunneridae</taxon>
        <taxon>Pentapetalae</taxon>
        <taxon>Caryophyllales</taxon>
        <taxon>Cactineae</taxon>
        <taxon>Cactaceae</taxon>
        <taxon>Opuntioideae</taxon>
        <taxon>Opuntia</taxon>
    </lineage>
</organism>
<protein>
    <submittedName>
        <fullName evidence="1">Uncharacterized protein</fullName>
    </submittedName>
</protein>
<name>A0A7C8ZT34_OPUST</name>
<sequence>MATLLHSHWGNCLTLMFYGIRNDGVQQVGQISKQPVMRLTTANEVTIEDCSYSESTSDSNDDGEGVVLGSIWSTNGRVHKEEDNLEEFDKRRGINDMMIVVVG</sequence>
<reference evidence="1" key="1">
    <citation type="journal article" date="2013" name="J. Plant Res.">
        <title>Effect of fungi and light on seed germination of three Opuntia species from semiarid lands of central Mexico.</title>
        <authorList>
            <person name="Delgado-Sanchez P."/>
            <person name="Jimenez-Bremont J.F."/>
            <person name="Guerrero-Gonzalez Mde L."/>
            <person name="Flores J."/>
        </authorList>
    </citation>
    <scope>NUCLEOTIDE SEQUENCE</scope>
    <source>
        <tissue evidence="1">Cladode</tissue>
    </source>
</reference>
<dbReference type="EMBL" id="GISG01167953">
    <property type="protein sequence ID" value="MBA4651038.1"/>
    <property type="molecule type" value="Transcribed_RNA"/>
</dbReference>